<reference evidence="3" key="1">
    <citation type="submission" date="2016-10" db="EMBL/GenBank/DDBJ databases">
        <authorList>
            <person name="Varghese N."/>
            <person name="Submissions S."/>
        </authorList>
    </citation>
    <scope>NUCLEOTIDE SEQUENCE [LARGE SCALE GENOMIC DNA]</scope>
    <source>
        <strain evidence="3">DSM 45079</strain>
    </source>
</reference>
<gene>
    <name evidence="2" type="ORF">SAMN04488563_6252</name>
</gene>
<evidence type="ECO:0000256" key="1">
    <source>
        <dbReference type="SAM" id="SignalP"/>
    </source>
</evidence>
<organism evidence="2 3">
    <name type="scientific">Jiangella alkaliphila</name>
    <dbReference type="NCBI Taxonomy" id="419479"/>
    <lineage>
        <taxon>Bacteria</taxon>
        <taxon>Bacillati</taxon>
        <taxon>Actinomycetota</taxon>
        <taxon>Actinomycetes</taxon>
        <taxon>Jiangellales</taxon>
        <taxon>Jiangellaceae</taxon>
        <taxon>Jiangella</taxon>
    </lineage>
</organism>
<dbReference type="RefSeq" id="WP_152690751.1">
    <property type="nucleotide sequence ID" value="NZ_KQ061228.1"/>
</dbReference>
<proteinExistence type="predicted"/>
<keyword evidence="1" id="KW-0732">Signal</keyword>
<dbReference type="STRING" id="419479.SAMN04488563_6252"/>
<keyword evidence="3" id="KW-1185">Reference proteome</keyword>
<protein>
    <submittedName>
        <fullName evidence="2">Phosphate transport system substrate-binding protein</fullName>
    </submittedName>
</protein>
<dbReference type="Gene3D" id="3.40.190.10">
    <property type="entry name" value="Periplasmic binding protein-like II"/>
    <property type="match status" value="2"/>
</dbReference>
<feature type="chain" id="PRO_5009279434" evidence="1">
    <location>
        <begin position="31"/>
        <end position="364"/>
    </location>
</feature>
<dbReference type="SUPFAM" id="SSF53850">
    <property type="entry name" value="Periplasmic binding protein-like II"/>
    <property type="match status" value="1"/>
</dbReference>
<feature type="signal peptide" evidence="1">
    <location>
        <begin position="1"/>
        <end position="30"/>
    </location>
</feature>
<evidence type="ECO:0000313" key="3">
    <source>
        <dbReference type="Proteomes" id="UP000182977"/>
    </source>
</evidence>
<name>A0A1H2LJL5_9ACTN</name>
<evidence type="ECO:0000313" key="2">
    <source>
        <dbReference type="EMBL" id="SDU80984.1"/>
    </source>
</evidence>
<sequence length="364" mass="37578">MTTRRFGRRAAAALGLVVLATGALTGSAHADPPPNGVRHGAGAAITEQVMQGISEASGGLLTSWHSFGPDPIVVKGITVNRPSGSVEGVNALRRSLGVAAPVPPGDQHPVPVGSDVFDFARSSSGPGTNASLTGQLVYVPFALDGVTTATGPTSAINADQFTLDQLRTLYRDGASVTVGGTTYTPDVNITLLVPQSGSETRQLWAEQMQINATTLPAWVHDSIGGVPFQEHDGSLLGADPNAIGPYSIAQWIAQGNGLPGVPDRRNGADLHNNNGVAPYTEATPGNEVFNSAFPITRQLYNVMSYNQVRTGGTDSLLRIAFNGASSRVCTATTNGQPTITLHGFGSLGSGCGAILETLRAFPNG</sequence>
<dbReference type="OrthoDB" id="3636760at2"/>
<dbReference type="AlphaFoldDB" id="A0A1H2LJL5"/>
<accession>A0A1H2LJL5</accession>
<dbReference type="EMBL" id="LT629791">
    <property type="protein sequence ID" value="SDU80984.1"/>
    <property type="molecule type" value="Genomic_DNA"/>
</dbReference>
<dbReference type="Proteomes" id="UP000182977">
    <property type="component" value="Chromosome I"/>
</dbReference>